<comment type="catalytic activity">
    <reaction evidence="7">
        <text>O-phospho-L-tyrosyl-[protein] + H2O = L-tyrosyl-[protein] + phosphate</text>
        <dbReference type="Rhea" id="RHEA:10684"/>
        <dbReference type="Rhea" id="RHEA-COMP:10136"/>
        <dbReference type="Rhea" id="RHEA-COMP:20101"/>
        <dbReference type="ChEBI" id="CHEBI:15377"/>
        <dbReference type="ChEBI" id="CHEBI:43474"/>
        <dbReference type="ChEBI" id="CHEBI:46858"/>
        <dbReference type="ChEBI" id="CHEBI:61978"/>
        <dbReference type="EC" id="3.1.3.48"/>
    </reaction>
</comment>
<dbReference type="PANTHER" id="PTHR45682">
    <property type="entry name" value="AGAP008228-PA"/>
    <property type="match status" value="1"/>
</dbReference>
<evidence type="ECO:0000256" key="1">
    <source>
        <dbReference type="ARBA" id="ARBA00008601"/>
    </source>
</evidence>
<dbReference type="InterPro" id="IPR020405">
    <property type="entry name" value="Atypical_DUSP_subfamA"/>
</dbReference>
<comment type="catalytic activity">
    <reaction evidence="4 7">
        <text>O-phospho-L-seryl-[protein] + H2O = L-seryl-[protein] + phosphate</text>
        <dbReference type="Rhea" id="RHEA:20629"/>
        <dbReference type="Rhea" id="RHEA-COMP:9863"/>
        <dbReference type="Rhea" id="RHEA-COMP:11604"/>
        <dbReference type="ChEBI" id="CHEBI:15377"/>
        <dbReference type="ChEBI" id="CHEBI:29999"/>
        <dbReference type="ChEBI" id="CHEBI:43474"/>
        <dbReference type="ChEBI" id="CHEBI:83421"/>
        <dbReference type="EC" id="3.1.3.16"/>
    </reaction>
</comment>
<evidence type="ECO:0000256" key="3">
    <source>
        <dbReference type="ARBA" id="ARBA00022912"/>
    </source>
</evidence>
<evidence type="ECO:0000256" key="7">
    <source>
        <dbReference type="RuleBase" id="RU366038"/>
    </source>
</evidence>
<comment type="catalytic activity">
    <reaction evidence="5 7">
        <text>O-phospho-L-threonyl-[protein] + H2O = L-threonyl-[protein] + phosphate</text>
        <dbReference type="Rhea" id="RHEA:47004"/>
        <dbReference type="Rhea" id="RHEA-COMP:11060"/>
        <dbReference type="Rhea" id="RHEA-COMP:11605"/>
        <dbReference type="ChEBI" id="CHEBI:15377"/>
        <dbReference type="ChEBI" id="CHEBI:30013"/>
        <dbReference type="ChEBI" id="CHEBI:43474"/>
        <dbReference type="ChEBI" id="CHEBI:61977"/>
        <dbReference type="EC" id="3.1.3.16"/>
    </reaction>
</comment>
<dbReference type="GO" id="GO:0033549">
    <property type="term" value="F:MAP kinase phosphatase activity"/>
    <property type="evidence" value="ECO:0007669"/>
    <property type="project" value="TreeGrafter"/>
</dbReference>
<reference evidence="10" key="1">
    <citation type="submission" date="2025-08" db="UniProtKB">
        <authorList>
            <consortium name="Ensembl"/>
        </authorList>
    </citation>
    <scope>IDENTIFICATION</scope>
</reference>
<comment type="similarity">
    <text evidence="1 7">Belongs to the protein-tyrosine phosphatase family. Non-receptor class dual specificity subfamily.</text>
</comment>
<dbReference type="GO" id="GO:0004725">
    <property type="term" value="F:protein tyrosine phosphatase activity"/>
    <property type="evidence" value="ECO:0007669"/>
    <property type="project" value="UniProtKB-EC"/>
</dbReference>
<dbReference type="PROSITE" id="PS00383">
    <property type="entry name" value="TYR_PHOSPHATASE_1"/>
    <property type="match status" value="1"/>
</dbReference>
<organism evidence="10 11">
    <name type="scientific">Neogobius melanostomus</name>
    <name type="common">round goby</name>
    <dbReference type="NCBI Taxonomy" id="47308"/>
    <lineage>
        <taxon>Eukaryota</taxon>
        <taxon>Metazoa</taxon>
        <taxon>Chordata</taxon>
        <taxon>Craniata</taxon>
        <taxon>Vertebrata</taxon>
        <taxon>Euteleostomi</taxon>
        <taxon>Actinopterygii</taxon>
        <taxon>Neopterygii</taxon>
        <taxon>Teleostei</taxon>
        <taxon>Neoteleostei</taxon>
        <taxon>Acanthomorphata</taxon>
        <taxon>Gobiaria</taxon>
        <taxon>Gobiiformes</taxon>
        <taxon>Gobioidei</taxon>
        <taxon>Gobiidae</taxon>
        <taxon>Benthophilinae</taxon>
        <taxon>Neogobiini</taxon>
        <taxon>Neogobius</taxon>
    </lineage>
</organism>
<dbReference type="SMART" id="SM00195">
    <property type="entry name" value="DSPc"/>
    <property type="match status" value="1"/>
</dbReference>
<accession>A0A8C6WPW2</accession>
<keyword evidence="2 7" id="KW-0378">Hydrolase</keyword>
<dbReference type="AlphaFoldDB" id="A0A8C6WPW2"/>
<dbReference type="Ensembl" id="ENSNMLT00000025553.1">
    <property type="protein sequence ID" value="ENSNMLP00000022816.1"/>
    <property type="gene ID" value="ENSNMLG00000014715.1"/>
</dbReference>
<feature type="domain" description="Tyrosine specific protein phosphatases" evidence="9">
    <location>
        <begin position="121"/>
        <end position="173"/>
    </location>
</feature>
<dbReference type="GO" id="GO:0004722">
    <property type="term" value="F:protein serine/threonine phosphatase activity"/>
    <property type="evidence" value="ECO:0007669"/>
    <property type="project" value="UniProtKB-EC"/>
</dbReference>
<dbReference type="InterPro" id="IPR000387">
    <property type="entry name" value="Tyr_Pase_dom"/>
</dbReference>
<comment type="function">
    <text evidence="7">Dual specificity phosphatase able to dephosphorylate phosphotyrosine, phosphoserine and phosphothreonine residues, with a preference for phosphotyrosine as a substrate.</text>
</comment>
<proteinExistence type="inferred from homology"/>
<evidence type="ECO:0000259" key="9">
    <source>
        <dbReference type="PROSITE" id="PS50056"/>
    </source>
</evidence>
<dbReference type="InterPro" id="IPR000340">
    <property type="entry name" value="Dual-sp_phosphatase_cat-dom"/>
</dbReference>
<dbReference type="PROSITE" id="PS50056">
    <property type="entry name" value="TYR_PHOSPHATASE_2"/>
    <property type="match status" value="1"/>
</dbReference>
<dbReference type="InterPro" id="IPR020422">
    <property type="entry name" value="TYR_PHOSPHATASE_DUAL_dom"/>
</dbReference>
<evidence type="ECO:0000259" key="8">
    <source>
        <dbReference type="PROSITE" id="PS50054"/>
    </source>
</evidence>
<dbReference type="EC" id="3.1.3.16" evidence="7"/>
<dbReference type="PROSITE" id="PS50054">
    <property type="entry name" value="TYR_PHOSPHATASE_DUAL"/>
    <property type="match status" value="1"/>
</dbReference>
<sequence>FDRGGQRHVPRPEQWGVLWTNGRYETPPAAELHRLMWTKKGGSNNHLDEVYPGIYIGDMYAAKDKRALQSHMITHVLNAADGKFNVNTGASFYRDTRITYFGVEAFDMPSFNLSPFFYPAANFIKRALSSPTGKVLVHCAMGLSRSSSLVLAYLMIHENLTLVQALKAVSENRNVCPNQGFLEQLRALDMKLNCGAASRQNGHT</sequence>
<dbReference type="SUPFAM" id="SSF52799">
    <property type="entry name" value="(Phosphotyrosine protein) phosphatases II"/>
    <property type="match status" value="1"/>
</dbReference>
<dbReference type="Gene3D" id="3.90.190.10">
    <property type="entry name" value="Protein tyrosine phosphatase superfamily"/>
    <property type="match status" value="1"/>
</dbReference>
<evidence type="ECO:0000256" key="4">
    <source>
        <dbReference type="ARBA" id="ARBA00047761"/>
    </source>
</evidence>
<evidence type="ECO:0000256" key="5">
    <source>
        <dbReference type="ARBA" id="ARBA00048336"/>
    </source>
</evidence>
<evidence type="ECO:0000313" key="10">
    <source>
        <dbReference type="Ensembl" id="ENSNMLP00000022816.1"/>
    </source>
</evidence>
<feature type="active site" description="Phosphocysteine intermediate" evidence="6">
    <location>
        <position position="139"/>
    </location>
</feature>
<feature type="domain" description="Tyrosine-protein phosphatase" evidence="8">
    <location>
        <begin position="45"/>
        <end position="194"/>
    </location>
</feature>
<dbReference type="InterPro" id="IPR029021">
    <property type="entry name" value="Prot-tyrosine_phosphatase-like"/>
</dbReference>
<dbReference type="PRINTS" id="PR01908">
    <property type="entry name" value="ADSPHPHTASE"/>
</dbReference>
<dbReference type="EC" id="3.1.3.48" evidence="7"/>
<evidence type="ECO:0000256" key="6">
    <source>
        <dbReference type="PIRSR" id="PIRSR620405-1"/>
    </source>
</evidence>
<name>A0A8C6WPW2_9GOBI</name>
<dbReference type="Pfam" id="PF00782">
    <property type="entry name" value="DSPc"/>
    <property type="match status" value="1"/>
</dbReference>
<evidence type="ECO:0000313" key="11">
    <source>
        <dbReference type="Proteomes" id="UP000694523"/>
    </source>
</evidence>
<reference evidence="10" key="2">
    <citation type="submission" date="2025-09" db="UniProtKB">
        <authorList>
            <consortium name="Ensembl"/>
        </authorList>
    </citation>
    <scope>IDENTIFICATION</scope>
</reference>
<dbReference type="PANTHER" id="PTHR45682:SF2">
    <property type="entry name" value="DUAL SPECIFICITY PROTEIN PHOSPHATASE"/>
    <property type="match status" value="1"/>
</dbReference>
<keyword evidence="3 7" id="KW-0904">Protein phosphatase</keyword>
<protein>
    <recommendedName>
        <fullName evidence="7">Dual specificity protein phosphatase</fullName>
        <ecNumber evidence="7">3.1.3.16</ecNumber>
        <ecNumber evidence="7">3.1.3.48</ecNumber>
    </recommendedName>
</protein>
<evidence type="ECO:0000256" key="2">
    <source>
        <dbReference type="ARBA" id="ARBA00022801"/>
    </source>
</evidence>
<dbReference type="GO" id="GO:0008138">
    <property type="term" value="F:protein tyrosine/serine/threonine phosphatase activity"/>
    <property type="evidence" value="ECO:0007669"/>
    <property type="project" value="UniProtKB-UniRule"/>
</dbReference>
<dbReference type="Proteomes" id="UP000694523">
    <property type="component" value="Unplaced"/>
</dbReference>
<keyword evidence="11" id="KW-1185">Reference proteome</keyword>
<dbReference type="InterPro" id="IPR016130">
    <property type="entry name" value="Tyr_Pase_AS"/>
</dbReference>
<dbReference type="GO" id="GO:0005737">
    <property type="term" value="C:cytoplasm"/>
    <property type="evidence" value="ECO:0007669"/>
    <property type="project" value="TreeGrafter"/>
</dbReference>
<dbReference type="GO" id="GO:0043409">
    <property type="term" value="P:negative regulation of MAPK cascade"/>
    <property type="evidence" value="ECO:0007669"/>
    <property type="project" value="TreeGrafter"/>
</dbReference>
<dbReference type="PRINTS" id="PR01909">
    <property type="entry name" value="ADSPHPHTASEA"/>
</dbReference>